<dbReference type="GO" id="GO:0004497">
    <property type="term" value="F:monooxygenase activity"/>
    <property type="evidence" value="ECO:0007669"/>
    <property type="project" value="InterPro"/>
</dbReference>
<dbReference type="STRING" id="40148.A0A0E0AKM5"/>
<proteinExistence type="predicted"/>
<dbReference type="GO" id="GO:0005506">
    <property type="term" value="F:iron ion binding"/>
    <property type="evidence" value="ECO:0007669"/>
    <property type="project" value="InterPro"/>
</dbReference>
<evidence type="ECO:0000256" key="1">
    <source>
        <dbReference type="SAM" id="MobiDB-lite"/>
    </source>
</evidence>
<evidence type="ECO:0000256" key="2">
    <source>
        <dbReference type="SAM" id="SignalP"/>
    </source>
</evidence>
<reference evidence="3" key="2">
    <citation type="submission" date="2018-05" db="EMBL/GenBank/DDBJ databases">
        <title>OgluRS3 (Oryza glumaepatula Reference Sequence Version 3).</title>
        <authorList>
            <person name="Zhang J."/>
            <person name="Kudrna D."/>
            <person name="Lee S."/>
            <person name="Talag J."/>
            <person name="Welchert J."/>
            <person name="Wing R.A."/>
        </authorList>
    </citation>
    <scope>NUCLEOTIDE SEQUENCE [LARGE SCALE GENOMIC DNA]</scope>
</reference>
<dbReference type="GO" id="GO:0016705">
    <property type="term" value="F:oxidoreductase activity, acting on paired donors, with incorporation or reduction of molecular oxygen"/>
    <property type="evidence" value="ECO:0007669"/>
    <property type="project" value="InterPro"/>
</dbReference>
<dbReference type="GO" id="GO:0020037">
    <property type="term" value="F:heme binding"/>
    <property type="evidence" value="ECO:0007669"/>
    <property type="project" value="InterPro"/>
</dbReference>
<dbReference type="InterPro" id="IPR036396">
    <property type="entry name" value="Cyt_P450_sf"/>
</dbReference>
<dbReference type="Gene3D" id="1.10.630.10">
    <property type="entry name" value="Cytochrome P450"/>
    <property type="match status" value="1"/>
</dbReference>
<accession>A0A0E0AKM5</accession>
<dbReference type="SUPFAM" id="SSF48264">
    <property type="entry name" value="Cytochrome P450"/>
    <property type="match status" value="1"/>
</dbReference>
<dbReference type="HOGENOM" id="CLU_001570_15_2_1"/>
<feature type="region of interest" description="Disordered" evidence="1">
    <location>
        <begin position="83"/>
        <end position="105"/>
    </location>
</feature>
<organism evidence="3">
    <name type="scientific">Oryza glumipatula</name>
    <dbReference type="NCBI Taxonomy" id="40148"/>
    <lineage>
        <taxon>Eukaryota</taxon>
        <taxon>Viridiplantae</taxon>
        <taxon>Streptophyta</taxon>
        <taxon>Embryophyta</taxon>
        <taxon>Tracheophyta</taxon>
        <taxon>Spermatophyta</taxon>
        <taxon>Magnoliopsida</taxon>
        <taxon>Liliopsida</taxon>
        <taxon>Poales</taxon>
        <taxon>Poaceae</taxon>
        <taxon>BOP clade</taxon>
        <taxon>Oryzoideae</taxon>
        <taxon>Oryzeae</taxon>
        <taxon>Oryzinae</taxon>
        <taxon>Oryza</taxon>
    </lineage>
</organism>
<protein>
    <submittedName>
        <fullName evidence="3">Uncharacterized protein</fullName>
    </submittedName>
</protein>
<evidence type="ECO:0000313" key="3">
    <source>
        <dbReference type="EnsemblPlants" id="OGLUM07G16120.1"/>
    </source>
</evidence>
<feature type="chain" id="PRO_5002353991" evidence="2">
    <location>
        <begin position="19"/>
        <end position="238"/>
    </location>
</feature>
<dbReference type="eggNOG" id="KOG0157">
    <property type="taxonomic scope" value="Eukaryota"/>
</dbReference>
<keyword evidence="4" id="KW-1185">Reference proteome</keyword>
<feature type="signal peptide" evidence="2">
    <location>
        <begin position="1"/>
        <end position="18"/>
    </location>
</feature>
<evidence type="ECO:0000313" key="4">
    <source>
        <dbReference type="Proteomes" id="UP000026961"/>
    </source>
</evidence>
<keyword evidence="2" id="KW-0732">Signal</keyword>
<dbReference type="AlphaFoldDB" id="A0A0E0AKM5"/>
<dbReference type="Proteomes" id="UP000026961">
    <property type="component" value="Chromosome 7"/>
</dbReference>
<reference evidence="3" key="1">
    <citation type="submission" date="2015-04" db="UniProtKB">
        <authorList>
            <consortium name="EnsemblPlants"/>
        </authorList>
    </citation>
    <scope>IDENTIFICATION</scope>
</reference>
<dbReference type="EnsemblPlants" id="OGLUM07G16120.1">
    <property type="protein sequence ID" value="OGLUM07G16120.1"/>
    <property type="gene ID" value="OGLUM07G16120"/>
</dbReference>
<name>A0A0E0AKM5_9ORYZ</name>
<dbReference type="Gramene" id="OGLUM07G16120.1">
    <property type="protein sequence ID" value="OGLUM07G16120.1"/>
    <property type="gene ID" value="OGLUM07G16120"/>
</dbReference>
<sequence>MAIAFVVALLVALLTPLAVHLAGRARRAPPRRRNLPPGSLGLPLIGQSLALLRAMRAQHRRAMAAGQDRQVRPRVEAVAVRRADGAPRRAGGEQGGVPPAPAPKQPRSLATILGRMNILEAGARRRADAVPQAGDAAAVRGKDRRRGEVRRHLADRWAGRRTVTVLPLTKTLTFDIIATLLFGLEPGAVREQLADAFAGMLEGTRSVPVDLICRSPRSATASGRSSATARRLLEATVS</sequence>